<evidence type="ECO:0000256" key="11">
    <source>
        <dbReference type="ARBA" id="ARBA00023444"/>
    </source>
</evidence>
<evidence type="ECO:0000313" key="14">
    <source>
        <dbReference type="Proteomes" id="UP001429745"/>
    </source>
</evidence>
<feature type="transmembrane region" description="Helical" evidence="12">
    <location>
        <begin position="184"/>
        <end position="206"/>
    </location>
</feature>
<feature type="transmembrane region" description="Helical" evidence="12">
    <location>
        <begin position="287"/>
        <end position="308"/>
    </location>
</feature>
<evidence type="ECO:0000256" key="1">
    <source>
        <dbReference type="ARBA" id="ARBA00004141"/>
    </source>
</evidence>
<protein>
    <submittedName>
        <fullName evidence="13">Heme A synthase</fullName>
    </submittedName>
</protein>
<keyword evidence="6" id="KW-0560">Oxidoreductase</keyword>
<feature type="transmembrane region" description="Helical" evidence="12">
    <location>
        <begin position="118"/>
        <end position="141"/>
    </location>
</feature>
<comment type="subcellular location">
    <subcellularLocation>
        <location evidence="1">Membrane</location>
        <topology evidence="1">Multi-pass membrane protein</topology>
    </subcellularLocation>
</comment>
<dbReference type="InterPro" id="IPR050450">
    <property type="entry name" value="COX15/CtaA_HemeA_synthase"/>
</dbReference>
<evidence type="ECO:0000256" key="7">
    <source>
        <dbReference type="ARBA" id="ARBA00023004"/>
    </source>
</evidence>
<feature type="transmembrane region" description="Helical" evidence="12">
    <location>
        <begin position="153"/>
        <end position="172"/>
    </location>
</feature>
<feature type="transmembrane region" description="Helical" evidence="12">
    <location>
        <begin position="231"/>
        <end position="249"/>
    </location>
</feature>
<evidence type="ECO:0000256" key="6">
    <source>
        <dbReference type="ARBA" id="ARBA00023002"/>
    </source>
</evidence>
<keyword evidence="7" id="KW-0408">Iron</keyword>
<keyword evidence="10" id="KW-1015">Disulfide bond</keyword>
<comment type="caution">
    <text evidence="13">The sequence shown here is derived from an EMBL/GenBank/DDBJ whole genome shotgun (WGS) entry which is preliminary data.</text>
</comment>
<dbReference type="Proteomes" id="UP001429745">
    <property type="component" value="Unassembled WGS sequence"/>
</dbReference>
<keyword evidence="14" id="KW-1185">Reference proteome</keyword>
<keyword evidence="5 12" id="KW-1133">Transmembrane helix</keyword>
<feature type="transmembrane region" description="Helical" evidence="12">
    <location>
        <begin position="33"/>
        <end position="54"/>
    </location>
</feature>
<dbReference type="RefSeq" id="WP_168914515.1">
    <property type="nucleotide sequence ID" value="NZ_JABACI010000006.1"/>
</dbReference>
<gene>
    <name evidence="13" type="ORF">HF576_19565</name>
</gene>
<dbReference type="PANTHER" id="PTHR35457">
    <property type="entry name" value="HEME A SYNTHASE"/>
    <property type="match status" value="1"/>
</dbReference>
<proteinExistence type="predicted"/>
<name>A0ABX1KG51_9MICO</name>
<comment type="pathway">
    <text evidence="11">Porphyrin-containing compound metabolism.</text>
</comment>
<keyword evidence="4" id="KW-0479">Metal-binding</keyword>
<evidence type="ECO:0000313" key="13">
    <source>
        <dbReference type="EMBL" id="NLP86037.1"/>
    </source>
</evidence>
<accession>A0ABX1KG51</accession>
<evidence type="ECO:0000256" key="12">
    <source>
        <dbReference type="SAM" id="Phobius"/>
    </source>
</evidence>
<keyword evidence="2" id="KW-1003">Cell membrane</keyword>
<sequence length="322" mass="34712">MSTDQATRIPTTTPRGAWRRAWEWLPDRVDRRVVVAAWASLVVQIGIVGTGGLVRLTGSGLGCPTWPQCTAGSLVPTEAMGIHGVIEFGNRLLTFVLVVVAIVMFLFVVRMRRQRGDLFWLSLAIGLYVPLQAIIGGITVLTNLNPYVVGLHYFASVVLVALAAVLVARVYSTPGRRILAVPRWYAVTTHLTSVFVLVTVVVGILVTGSGPHAGDGGAARNGLNPEFMQHVHSWPAYMTLALTLVLVAGSWRTPPALRLRLWTLLLLGVELAQTGVGLWQARTGLPIWLVNIHMVLAVMLVAAMTAVVMNLKAPAAVDVSAR</sequence>
<evidence type="ECO:0000256" key="2">
    <source>
        <dbReference type="ARBA" id="ARBA00022475"/>
    </source>
</evidence>
<keyword evidence="8" id="KW-0350">Heme biosynthesis</keyword>
<dbReference type="PANTHER" id="PTHR35457:SF1">
    <property type="entry name" value="HEME A SYNTHASE"/>
    <property type="match status" value="1"/>
</dbReference>
<dbReference type="EMBL" id="JABACI010000006">
    <property type="protein sequence ID" value="NLP86037.1"/>
    <property type="molecule type" value="Genomic_DNA"/>
</dbReference>
<evidence type="ECO:0000256" key="9">
    <source>
        <dbReference type="ARBA" id="ARBA00023136"/>
    </source>
</evidence>
<evidence type="ECO:0000256" key="4">
    <source>
        <dbReference type="ARBA" id="ARBA00022723"/>
    </source>
</evidence>
<evidence type="ECO:0000256" key="3">
    <source>
        <dbReference type="ARBA" id="ARBA00022692"/>
    </source>
</evidence>
<organism evidence="13 14">
    <name type="scientific">Microbacterium salsuginis</name>
    <dbReference type="NCBI Taxonomy" id="2722803"/>
    <lineage>
        <taxon>Bacteria</taxon>
        <taxon>Bacillati</taxon>
        <taxon>Actinomycetota</taxon>
        <taxon>Actinomycetes</taxon>
        <taxon>Micrococcales</taxon>
        <taxon>Microbacteriaceae</taxon>
        <taxon>Microbacterium</taxon>
    </lineage>
</organism>
<dbReference type="InterPro" id="IPR003780">
    <property type="entry name" value="COX15/CtaA_fam"/>
</dbReference>
<reference evidence="13 14" key="1">
    <citation type="submission" date="2020-04" db="EMBL/GenBank/DDBJ databases">
        <title>CFH 90308 Microbacterium sp.</title>
        <authorList>
            <person name="Nie G."/>
            <person name="Ming H."/>
            <person name="Xia T."/>
        </authorList>
    </citation>
    <scope>NUCLEOTIDE SEQUENCE [LARGE SCALE GENOMIC DNA]</scope>
    <source>
        <strain evidence="13 14">CFH 90308</strain>
    </source>
</reference>
<keyword evidence="9 12" id="KW-0472">Membrane</keyword>
<evidence type="ECO:0000256" key="8">
    <source>
        <dbReference type="ARBA" id="ARBA00023133"/>
    </source>
</evidence>
<feature type="transmembrane region" description="Helical" evidence="12">
    <location>
        <begin position="92"/>
        <end position="111"/>
    </location>
</feature>
<evidence type="ECO:0000256" key="5">
    <source>
        <dbReference type="ARBA" id="ARBA00022989"/>
    </source>
</evidence>
<keyword evidence="3 12" id="KW-0812">Transmembrane</keyword>
<dbReference type="Pfam" id="PF02628">
    <property type="entry name" value="COX15-CtaA"/>
    <property type="match status" value="1"/>
</dbReference>
<evidence type="ECO:0000256" key="10">
    <source>
        <dbReference type="ARBA" id="ARBA00023157"/>
    </source>
</evidence>